<keyword evidence="4" id="KW-0413">Isomerase</keyword>
<keyword evidence="13" id="KW-1185">Reference proteome</keyword>
<evidence type="ECO:0000313" key="12">
    <source>
        <dbReference type="EMBL" id="MCG4611774.1"/>
    </source>
</evidence>
<gene>
    <name evidence="12" type="ORF">L0P57_12635</name>
</gene>
<dbReference type="InterPro" id="IPR014347">
    <property type="entry name" value="Tautomerase/MIF_sf"/>
</dbReference>
<dbReference type="RefSeq" id="WP_087230148.1">
    <property type="nucleotide sequence ID" value="NZ_JAKNHQ010000022.1"/>
</dbReference>
<dbReference type="PANTHER" id="PTHR11954:SF6">
    <property type="entry name" value="MACROPHAGE MIGRATION INHIBITORY FACTOR"/>
    <property type="match status" value="1"/>
</dbReference>
<dbReference type="EC" id="5.3.2.1" evidence="8"/>
<comment type="caution">
    <text evidence="12">The sequence shown here is derived from an EMBL/GenBank/DDBJ whole genome shotgun (WGS) entry which is preliminary data.</text>
</comment>
<comment type="subcellular location">
    <subcellularLocation>
        <location evidence="1">Secreted</location>
    </subcellularLocation>
</comment>
<evidence type="ECO:0000256" key="11">
    <source>
        <dbReference type="ARBA" id="ARBA00042730"/>
    </source>
</evidence>
<evidence type="ECO:0000256" key="6">
    <source>
        <dbReference type="ARBA" id="ARBA00036823"/>
    </source>
</evidence>
<evidence type="ECO:0000256" key="3">
    <source>
        <dbReference type="ARBA" id="ARBA00022525"/>
    </source>
</evidence>
<evidence type="ECO:0000256" key="2">
    <source>
        <dbReference type="ARBA" id="ARBA00022514"/>
    </source>
</evidence>
<evidence type="ECO:0000256" key="1">
    <source>
        <dbReference type="ARBA" id="ARBA00004613"/>
    </source>
</evidence>
<dbReference type="EC" id="5.3.3.12" evidence="7"/>
<dbReference type="SUPFAM" id="SSF55331">
    <property type="entry name" value="Tautomerase/MIF"/>
    <property type="match status" value="1"/>
</dbReference>
<name>A0ABS9MMU5_9FIRM</name>
<evidence type="ECO:0000256" key="4">
    <source>
        <dbReference type="ARBA" id="ARBA00023235"/>
    </source>
</evidence>
<keyword evidence="3" id="KW-0964">Secreted</keyword>
<comment type="catalytic activity">
    <reaction evidence="6">
        <text>L-dopachrome = 5,6-dihydroxyindole-2-carboxylate</text>
        <dbReference type="Rhea" id="RHEA:13041"/>
        <dbReference type="ChEBI" id="CHEBI:16875"/>
        <dbReference type="ChEBI" id="CHEBI:57509"/>
        <dbReference type="EC" id="5.3.3.12"/>
    </reaction>
</comment>
<comment type="catalytic activity">
    <reaction evidence="5">
        <text>3-phenylpyruvate = enol-phenylpyruvate</text>
        <dbReference type="Rhea" id="RHEA:17097"/>
        <dbReference type="ChEBI" id="CHEBI:16815"/>
        <dbReference type="ChEBI" id="CHEBI:18005"/>
        <dbReference type="EC" id="5.3.2.1"/>
    </reaction>
</comment>
<dbReference type="InterPro" id="IPR001398">
    <property type="entry name" value="Macrophage_inhib_fac"/>
</dbReference>
<evidence type="ECO:0000256" key="9">
    <source>
        <dbReference type="ARBA" id="ARBA00041631"/>
    </source>
</evidence>
<evidence type="ECO:0000313" key="13">
    <source>
        <dbReference type="Proteomes" id="UP001298681"/>
    </source>
</evidence>
<proteinExistence type="predicted"/>
<dbReference type="Proteomes" id="UP001298681">
    <property type="component" value="Unassembled WGS sequence"/>
</dbReference>
<keyword evidence="2" id="KW-0202">Cytokine</keyword>
<evidence type="ECO:0000256" key="10">
    <source>
        <dbReference type="ARBA" id="ARBA00041912"/>
    </source>
</evidence>
<dbReference type="PANTHER" id="PTHR11954">
    <property type="entry name" value="D-DOPACHROME DECARBOXYLASE"/>
    <property type="match status" value="1"/>
</dbReference>
<evidence type="ECO:0000256" key="5">
    <source>
        <dbReference type="ARBA" id="ARBA00036735"/>
    </source>
</evidence>
<dbReference type="Gene3D" id="3.30.429.10">
    <property type="entry name" value="Macrophage Migration Inhibitory Factor"/>
    <property type="match status" value="1"/>
</dbReference>
<evidence type="ECO:0000256" key="8">
    <source>
        <dbReference type="ARBA" id="ARBA00039086"/>
    </source>
</evidence>
<accession>A0ABS9MMU5</accession>
<dbReference type="Pfam" id="PF01187">
    <property type="entry name" value="MIF"/>
    <property type="match status" value="1"/>
</dbReference>
<protein>
    <recommendedName>
        <fullName evidence="11">L-dopachrome isomerase</fullName>
        <ecNumber evidence="8">5.3.2.1</ecNumber>
        <ecNumber evidence="7">5.3.3.12</ecNumber>
    </recommendedName>
    <alternativeName>
        <fullName evidence="9">L-dopachrome tautomerase</fullName>
    </alternativeName>
    <alternativeName>
        <fullName evidence="10">Phenylpyruvate tautomerase</fullName>
    </alternativeName>
</protein>
<dbReference type="EMBL" id="JAKNHQ010000022">
    <property type="protein sequence ID" value="MCG4611774.1"/>
    <property type="molecule type" value="Genomic_DNA"/>
</dbReference>
<sequence length="114" mass="12863">MPCIQTKVSVKMTEQQEKAIKAKLGQAISLIPGKSENWLMLTFEDGCKIYFQGDCDKPAAFVEVKIYGKANGSVYNQMTAAITDILSKELQIAPNRIYVKYEEVAYWGWNGNNF</sequence>
<evidence type="ECO:0000256" key="7">
    <source>
        <dbReference type="ARBA" id="ARBA00038932"/>
    </source>
</evidence>
<reference evidence="12 13" key="1">
    <citation type="submission" date="2022-01" db="EMBL/GenBank/DDBJ databases">
        <title>Collection of gut derived symbiotic bacterial strains cultured from healthy donors.</title>
        <authorList>
            <person name="Lin H."/>
            <person name="Kohout C."/>
            <person name="Waligurski E."/>
            <person name="Pamer E.G."/>
        </authorList>
    </citation>
    <scope>NUCLEOTIDE SEQUENCE [LARGE SCALE GENOMIC DNA]</scope>
    <source>
        <strain evidence="12 13">DFI.7.58</strain>
    </source>
</reference>
<organism evidence="12 13">
    <name type="scientific">Anaeromassilibacillus senegalensis</name>
    <dbReference type="NCBI Taxonomy" id="1673717"/>
    <lineage>
        <taxon>Bacteria</taxon>
        <taxon>Bacillati</taxon>
        <taxon>Bacillota</taxon>
        <taxon>Clostridia</taxon>
        <taxon>Eubacteriales</taxon>
        <taxon>Acutalibacteraceae</taxon>
        <taxon>Anaeromassilibacillus</taxon>
    </lineage>
</organism>